<gene>
    <name evidence="3" type="ORF">LKD36_09380</name>
</gene>
<evidence type="ECO:0000313" key="4">
    <source>
        <dbReference type="Proteomes" id="UP001198220"/>
    </source>
</evidence>
<evidence type="ECO:0000256" key="2">
    <source>
        <dbReference type="SAM" id="SignalP"/>
    </source>
</evidence>
<reference evidence="3 4" key="1">
    <citation type="submission" date="2021-10" db="EMBL/GenBank/DDBJ databases">
        <title>Anaerobic single-cell dispensing facilitates the cultivation of human gut bacteria.</title>
        <authorList>
            <person name="Afrizal A."/>
        </authorList>
    </citation>
    <scope>NUCLEOTIDE SEQUENCE [LARGE SCALE GENOMIC DNA]</scope>
    <source>
        <strain evidence="3 4">CLA-AA-H276</strain>
    </source>
</reference>
<organism evidence="3 4">
    <name type="scientific">Hominiventricola filiformis</name>
    <dbReference type="NCBI Taxonomy" id="2885352"/>
    <lineage>
        <taxon>Bacteria</taxon>
        <taxon>Bacillati</taxon>
        <taxon>Bacillota</taxon>
        <taxon>Clostridia</taxon>
        <taxon>Lachnospirales</taxon>
        <taxon>Lachnospiraceae</taxon>
        <taxon>Hominiventricola</taxon>
    </lineage>
</organism>
<keyword evidence="4" id="KW-1185">Reference proteome</keyword>
<dbReference type="Proteomes" id="UP001198220">
    <property type="component" value="Unassembled WGS sequence"/>
</dbReference>
<comment type="caution">
    <text evidence="3">The sequence shown here is derived from an EMBL/GenBank/DDBJ whole genome shotgun (WGS) entry which is preliminary data.</text>
</comment>
<feature type="signal peptide" evidence="2">
    <location>
        <begin position="1"/>
        <end position="24"/>
    </location>
</feature>
<feature type="region of interest" description="Disordered" evidence="1">
    <location>
        <begin position="28"/>
        <end position="48"/>
    </location>
</feature>
<protein>
    <recommendedName>
        <fullName evidence="5">Lipoprotein</fullName>
    </recommendedName>
</protein>
<dbReference type="RefSeq" id="WP_308459470.1">
    <property type="nucleotide sequence ID" value="NZ_JAJEPS010000008.1"/>
</dbReference>
<dbReference type="AlphaFoldDB" id="A0AAE3DA14"/>
<accession>A0AAE3DA14</accession>
<feature type="chain" id="PRO_5041917619" description="Lipoprotein" evidence="2">
    <location>
        <begin position="25"/>
        <end position="169"/>
    </location>
</feature>
<dbReference type="EMBL" id="JAJEPS010000008">
    <property type="protein sequence ID" value="MCC2126393.1"/>
    <property type="molecule type" value="Genomic_DNA"/>
</dbReference>
<evidence type="ECO:0000256" key="1">
    <source>
        <dbReference type="SAM" id="MobiDB-lite"/>
    </source>
</evidence>
<name>A0AAE3DA14_9FIRM</name>
<sequence>MRKKVWMALAECVILGLSGCGSTASDTAQEVQDSAAEDTEEEASEKTSWYGTRVVTETKAAEVSALSEEEISGKVGNTVTYEANTVQINEEQLEIEGYETMQDVYTPDSIKEDYKADLSDWEDGVENISFGEVISSEDQDFFGDTFFVTDTGELWIYQEGVFFRTEKAE</sequence>
<keyword evidence="2" id="KW-0732">Signal</keyword>
<evidence type="ECO:0000313" key="3">
    <source>
        <dbReference type="EMBL" id="MCC2126393.1"/>
    </source>
</evidence>
<evidence type="ECO:0008006" key="5">
    <source>
        <dbReference type="Google" id="ProtNLM"/>
    </source>
</evidence>
<proteinExistence type="predicted"/>